<dbReference type="Pfam" id="PF00535">
    <property type="entry name" value="Glycos_transf_2"/>
    <property type="match status" value="1"/>
</dbReference>
<evidence type="ECO:0000256" key="5">
    <source>
        <dbReference type="SAM" id="MobiDB-lite"/>
    </source>
</evidence>
<dbReference type="PANTHER" id="PTHR43179">
    <property type="entry name" value="RHAMNOSYLTRANSFERASE WBBL"/>
    <property type="match status" value="1"/>
</dbReference>
<dbReference type="CDD" id="cd04186">
    <property type="entry name" value="GT_2_like_c"/>
    <property type="match status" value="1"/>
</dbReference>
<protein>
    <submittedName>
        <fullName evidence="7">Glycosyltransferase family 2 protein</fullName>
    </submittedName>
</protein>
<dbReference type="OrthoDB" id="9771846at2"/>
<evidence type="ECO:0000256" key="3">
    <source>
        <dbReference type="ARBA" id="ARBA00022676"/>
    </source>
</evidence>
<dbReference type="Gene3D" id="3.90.550.10">
    <property type="entry name" value="Spore Coat Polysaccharide Biosynthesis Protein SpsA, Chain A"/>
    <property type="match status" value="1"/>
</dbReference>
<accession>A0A5B8C076</accession>
<name>A0A5B8C076_9MICO</name>
<dbReference type="EMBL" id="CP040915">
    <property type="protein sequence ID" value="QDC23924.1"/>
    <property type="molecule type" value="Genomic_DNA"/>
</dbReference>
<gene>
    <name evidence="7" type="ORF">FE374_04100</name>
</gene>
<dbReference type="InterPro" id="IPR001173">
    <property type="entry name" value="Glyco_trans_2-like"/>
</dbReference>
<dbReference type="GO" id="GO:0016757">
    <property type="term" value="F:glycosyltransferase activity"/>
    <property type="evidence" value="ECO:0007669"/>
    <property type="project" value="UniProtKB-KW"/>
</dbReference>
<dbReference type="KEGG" id="gyu:FE374_04100"/>
<evidence type="ECO:0000256" key="4">
    <source>
        <dbReference type="ARBA" id="ARBA00022679"/>
    </source>
</evidence>
<keyword evidence="4 7" id="KW-0808">Transferase</keyword>
<reference evidence="7 8" key="1">
    <citation type="submission" date="2019-05" db="EMBL/GenBank/DDBJ databases">
        <title>Georgenia *** sp. nov., and Georgenia *** sp. nov., isolated from the intestinal contents of plateau pika (Ochotona curzoniae) in the Qinghai-Tibet plateau of China.</title>
        <authorList>
            <person name="Tian Z."/>
        </authorList>
    </citation>
    <scope>NUCLEOTIDE SEQUENCE [LARGE SCALE GENOMIC DNA]</scope>
    <source>
        <strain evidence="7 8">Z443</strain>
    </source>
</reference>
<feature type="region of interest" description="Disordered" evidence="5">
    <location>
        <begin position="1"/>
        <end position="28"/>
    </location>
</feature>
<evidence type="ECO:0000256" key="1">
    <source>
        <dbReference type="ARBA" id="ARBA00004776"/>
    </source>
</evidence>
<evidence type="ECO:0000313" key="8">
    <source>
        <dbReference type="Proteomes" id="UP000314616"/>
    </source>
</evidence>
<dbReference type="PANTHER" id="PTHR43179:SF12">
    <property type="entry name" value="GALACTOFURANOSYLTRANSFERASE GLFT2"/>
    <property type="match status" value="1"/>
</dbReference>
<dbReference type="AlphaFoldDB" id="A0A5B8C076"/>
<feature type="domain" description="Glycosyltransferase 2-like" evidence="6">
    <location>
        <begin position="242"/>
        <end position="369"/>
    </location>
</feature>
<comment type="pathway">
    <text evidence="1">Cell wall biogenesis; cell wall polysaccharide biosynthesis.</text>
</comment>
<dbReference type="InterPro" id="IPR029044">
    <property type="entry name" value="Nucleotide-diphossugar_trans"/>
</dbReference>
<evidence type="ECO:0000259" key="6">
    <source>
        <dbReference type="Pfam" id="PF00535"/>
    </source>
</evidence>
<keyword evidence="3" id="KW-0328">Glycosyltransferase</keyword>
<evidence type="ECO:0000256" key="2">
    <source>
        <dbReference type="ARBA" id="ARBA00006739"/>
    </source>
</evidence>
<comment type="similarity">
    <text evidence="2">Belongs to the glycosyltransferase 2 family.</text>
</comment>
<dbReference type="SUPFAM" id="SSF53448">
    <property type="entry name" value="Nucleotide-diphospho-sugar transferases"/>
    <property type="match status" value="1"/>
</dbReference>
<sequence>MWLPPSGHVPPGHPRAHETSGVSELSSAGAPTWVSWPARSAGYVSVPVCGPGAAGGLRHGTRRRGRRQDTLPNGLWPRGVGLRCSWRRRRAGVPCGRGGRTLRCWRRPRPWAQHRPAPHPAAFLKAPLEGAIPWHPSRRGVVVRSCGSVTWQFTLPRPDSRAFISARPRKSPAIHPAFISGEVLHLIAWDLRSALGAARGEAAWPFRRLTLSTTAPSSRSSDRPSSVVKAKFARSGRVDIAVLVVTYNNAVDVDPLVASLRRQIGELTVRVVVADNNSTDATVEVLAQHDDIIVVATGGNLGYAAGINRAMKVAGEAEAFLVLNPDLVAADGALAAMLARSRSHGVGAVVPLLLDPGGTRNHSLRHEPHPLRSLGDALFGARLRWRPGWLSELVFAPTAYEYPHPVDWATGAAILIRAELARSVGSWDERFFLYSEETDYCRRVRNSGATIWFEPNATMTHRRGGSGLFPALTALMQVNRVRYARIHHGSWAVATLLPILILQSALRVGQRGHRLALLALVSSSHRQRLPGRRTRGHD</sequence>
<evidence type="ECO:0000313" key="7">
    <source>
        <dbReference type="EMBL" id="QDC23924.1"/>
    </source>
</evidence>
<dbReference type="Proteomes" id="UP000314616">
    <property type="component" value="Chromosome"/>
</dbReference>
<organism evidence="7 8">
    <name type="scientific">Georgenia yuyongxinii</name>
    <dbReference type="NCBI Taxonomy" id="2589797"/>
    <lineage>
        <taxon>Bacteria</taxon>
        <taxon>Bacillati</taxon>
        <taxon>Actinomycetota</taxon>
        <taxon>Actinomycetes</taxon>
        <taxon>Micrococcales</taxon>
        <taxon>Bogoriellaceae</taxon>
        <taxon>Georgenia</taxon>
    </lineage>
</organism>
<proteinExistence type="inferred from homology"/>